<evidence type="ECO:0000313" key="1">
    <source>
        <dbReference type="EMBL" id="MFC0518117.1"/>
    </source>
</evidence>
<name>A0ABV6LF57_9SPHI</name>
<reference evidence="1 2" key="1">
    <citation type="submission" date="2024-09" db="EMBL/GenBank/DDBJ databases">
        <authorList>
            <person name="Sun Q."/>
            <person name="Mori K."/>
        </authorList>
    </citation>
    <scope>NUCLEOTIDE SEQUENCE [LARGE SCALE GENOMIC DNA]</scope>
    <source>
        <strain evidence="1 2">NCAIM B.02415</strain>
    </source>
</reference>
<comment type="caution">
    <text evidence="1">The sequence shown here is derived from an EMBL/GenBank/DDBJ whole genome shotgun (WGS) entry which is preliminary data.</text>
</comment>
<dbReference type="EMBL" id="JBHLTS010000077">
    <property type="protein sequence ID" value="MFC0518117.1"/>
    <property type="molecule type" value="Genomic_DNA"/>
</dbReference>
<sequence length="45" mass="5199">MLARNGIEVNDEEAAVILNFLYLMAKIHNRKMALKDTEIPKEKLN</sequence>
<proteinExistence type="predicted"/>
<keyword evidence="2" id="KW-1185">Reference proteome</keyword>
<accession>A0ABV6LF57</accession>
<dbReference type="RefSeq" id="WP_377025841.1">
    <property type="nucleotide sequence ID" value="NZ_JBHLTS010000077.1"/>
</dbReference>
<protein>
    <submittedName>
        <fullName evidence="1">Uncharacterized protein</fullName>
    </submittedName>
</protein>
<gene>
    <name evidence="1" type="ORF">ACFFGT_28135</name>
</gene>
<organism evidence="1 2">
    <name type="scientific">Mucilaginibacter angelicae</name>
    <dbReference type="NCBI Taxonomy" id="869718"/>
    <lineage>
        <taxon>Bacteria</taxon>
        <taxon>Pseudomonadati</taxon>
        <taxon>Bacteroidota</taxon>
        <taxon>Sphingobacteriia</taxon>
        <taxon>Sphingobacteriales</taxon>
        <taxon>Sphingobacteriaceae</taxon>
        <taxon>Mucilaginibacter</taxon>
    </lineage>
</organism>
<dbReference type="Proteomes" id="UP001589828">
    <property type="component" value="Unassembled WGS sequence"/>
</dbReference>
<evidence type="ECO:0000313" key="2">
    <source>
        <dbReference type="Proteomes" id="UP001589828"/>
    </source>
</evidence>